<gene>
    <name evidence="2" type="ORF">JOD17_002915</name>
</gene>
<sequence length="260" mass="29995">MSYEKTIWRPGQGPGISADRLNNMEDGIEKAHIALEENTMMLDLDYATASESPSVYPYGITTFRTWNEEAGWPTQHGLVTTNFQQDNAYAYQTFLSTDSDAVFMFRNWASDRQEWREWKRMADGVIFDEHVADTNTHITQAEREAWNDKETPEKAQEKANQAENSANEYTDNHAQSYIAHDEISNRKRLNKDDSGIFTAIEWRREDDTLAKRSVLSGGESPDYEQRTVTYFGLDGTSIVQTVIYDQLYDDDGDWIEEVPR</sequence>
<name>A0ABS2PEG5_9BACL</name>
<evidence type="ECO:0000313" key="2">
    <source>
        <dbReference type="EMBL" id="MBM7633819.1"/>
    </source>
</evidence>
<feature type="region of interest" description="Disordered" evidence="1">
    <location>
        <begin position="144"/>
        <end position="166"/>
    </location>
</feature>
<dbReference type="EMBL" id="JAFBEC010000008">
    <property type="protein sequence ID" value="MBM7633819.1"/>
    <property type="molecule type" value="Genomic_DNA"/>
</dbReference>
<evidence type="ECO:0000256" key="1">
    <source>
        <dbReference type="SAM" id="MobiDB-lite"/>
    </source>
</evidence>
<reference evidence="2 3" key="1">
    <citation type="submission" date="2021-01" db="EMBL/GenBank/DDBJ databases">
        <title>Genomic Encyclopedia of Type Strains, Phase IV (KMG-IV): sequencing the most valuable type-strain genomes for metagenomic binning, comparative biology and taxonomic classification.</title>
        <authorList>
            <person name="Goeker M."/>
        </authorList>
    </citation>
    <scope>NUCLEOTIDE SEQUENCE [LARGE SCALE GENOMIC DNA]</scope>
    <source>
        <strain evidence="2 3">DSM 25540</strain>
    </source>
</reference>
<comment type="caution">
    <text evidence="2">The sequence shown here is derived from an EMBL/GenBank/DDBJ whole genome shotgun (WGS) entry which is preliminary data.</text>
</comment>
<dbReference type="RefSeq" id="WP_204698532.1">
    <property type="nucleotide sequence ID" value="NZ_JAFBEC010000008.1"/>
</dbReference>
<dbReference type="Proteomes" id="UP000741863">
    <property type="component" value="Unassembled WGS sequence"/>
</dbReference>
<proteinExistence type="predicted"/>
<evidence type="ECO:0000313" key="3">
    <source>
        <dbReference type="Proteomes" id="UP000741863"/>
    </source>
</evidence>
<accession>A0ABS2PEG5</accession>
<feature type="compositionally biased region" description="Basic and acidic residues" evidence="1">
    <location>
        <begin position="144"/>
        <end position="157"/>
    </location>
</feature>
<keyword evidence="3" id="KW-1185">Reference proteome</keyword>
<protein>
    <submittedName>
        <fullName evidence="2">Uncharacterized protein</fullName>
    </submittedName>
</protein>
<organism evidence="2 3">
    <name type="scientific">Geomicrobium sediminis</name>
    <dbReference type="NCBI Taxonomy" id="1347788"/>
    <lineage>
        <taxon>Bacteria</taxon>
        <taxon>Bacillati</taxon>
        <taxon>Bacillota</taxon>
        <taxon>Bacilli</taxon>
        <taxon>Bacillales</taxon>
        <taxon>Geomicrobium</taxon>
    </lineage>
</organism>